<evidence type="ECO:0000313" key="2">
    <source>
        <dbReference type="Proteomes" id="UP000485058"/>
    </source>
</evidence>
<dbReference type="InterPro" id="IPR038499">
    <property type="entry name" value="BRO1_sf"/>
</dbReference>
<reference evidence="1 2" key="1">
    <citation type="submission" date="2020-02" db="EMBL/GenBank/DDBJ databases">
        <title>Draft genome sequence of Haematococcus lacustris strain NIES-144.</title>
        <authorList>
            <person name="Morimoto D."/>
            <person name="Nakagawa S."/>
            <person name="Yoshida T."/>
            <person name="Sawayama S."/>
        </authorList>
    </citation>
    <scope>NUCLEOTIDE SEQUENCE [LARGE SCALE GENOMIC DNA]</scope>
    <source>
        <strain evidence="1 2">NIES-144</strain>
    </source>
</reference>
<sequence>MASFSLPSYPPVLPFPDPLLHCGTVPLDLLNDKNKGLRGAKGSGWSQPAELSSLAFQRQLLTSWLSSPDKAHVSSDDLARLDALVGRMVSLAEEAAGLFAHLASRLLPLLPLAAMAGGQQASKVPAIELLPSVARALEATCLAEGQALTIARAREKGVSAATEAGLEAGCAELFSRAALALQAPVSAGGAAAPDSAQGGVPAAAARLSAYLSVSKAWHTGRARMAQLQGAVLAGELGQATALGQAASSSLGDAAKTAAGHGGDPGWLLCVQQLRSQLGTALAAVEKDRLYVTLQVARAGSRNQGGRS</sequence>
<dbReference type="EMBL" id="BLLF01003584">
    <property type="protein sequence ID" value="GFH27703.1"/>
    <property type="molecule type" value="Genomic_DNA"/>
</dbReference>
<dbReference type="AlphaFoldDB" id="A0A6A0A5D0"/>
<accession>A0A6A0A5D0</accession>
<proteinExistence type="predicted"/>
<evidence type="ECO:0008006" key="3">
    <source>
        <dbReference type="Google" id="ProtNLM"/>
    </source>
</evidence>
<name>A0A6A0A5D0_HAELA</name>
<keyword evidence="2" id="KW-1185">Reference proteome</keyword>
<evidence type="ECO:0000313" key="1">
    <source>
        <dbReference type="EMBL" id="GFH27703.1"/>
    </source>
</evidence>
<protein>
    <recommendedName>
        <fullName evidence="3">BRO1 domain-containing protein</fullName>
    </recommendedName>
</protein>
<gene>
    <name evidence="1" type="ORF">HaLaN_26073</name>
</gene>
<dbReference type="Proteomes" id="UP000485058">
    <property type="component" value="Unassembled WGS sequence"/>
</dbReference>
<organism evidence="1 2">
    <name type="scientific">Haematococcus lacustris</name>
    <name type="common">Green alga</name>
    <name type="synonym">Haematococcus pluvialis</name>
    <dbReference type="NCBI Taxonomy" id="44745"/>
    <lineage>
        <taxon>Eukaryota</taxon>
        <taxon>Viridiplantae</taxon>
        <taxon>Chlorophyta</taxon>
        <taxon>core chlorophytes</taxon>
        <taxon>Chlorophyceae</taxon>
        <taxon>CS clade</taxon>
        <taxon>Chlamydomonadales</taxon>
        <taxon>Haematococcaceae</taxon>
        <taxon>Haematococcus</taxon>
    </lineage>
</organism>
<comment type="caution">
    <text evidence="1">The sequence shown here is derived from an EMBL/GenBank/DDBJ whole genome shotgun (WGS) entry which is preliminary data.</text>
</comment>
<dbReference type="Gene3D" id="1.25.40.280">
    <property type="entry name" value="alix/aip1 like domains"/>
    <property type="match status" value="1"/>
</dbReference>